<dbReference type="InterPro" id="IPR036390">
    <property type="entry name" value="WH_DNA-bd_sf"/>
</dbReference>
<dbReference type="Pfam" id="PF00126">
    <property type="entry name" value="HTH_1"/>
    <property type="match status" value="1"/>
</dbReference>
<proteinExistence type="inferred from homology"/>
<evidence type="ECO:0000256" key="3">
    <source>
        <dbReference type="ARBA" id="ARBA00023125"/>
    </source>
</evidence>
<dbReference type="AlphaFoldDB" id="A0A9X8N8M1"/>
<comment type="caution">
    <text evidence="6">The sequence shown here is derived from an EMBL/GenBank/DDBJ whole genome shotgun (WGS) entry which is preliminary data.</text>
</comment>
<dbReference type="Gene3D" id="1.10.10.10">
    <property type="entry name" value="Winged helix-like DNA-binding domain superfamily/Winged helix DNA-binding domain"/>
    <property type="match status" value="1"/>
</dbReference>
<gene>
    <name evidence="6" type="ORF">SAMN05216268_13016</name>
</gene>
<evidence type="ECO:0000313" key="7">
    <source>
        <dbReference type="Proteomes" id="UP000184388"/>
    </source>
</evidence>
<dbReference type="SUPFAM" id="SSF46785">
    <property type="entry name" value="Winged helix' DNA-binding domain"/>
    <property type="match status" value="1"/>
</dbReference>
<dbReference type="Proteomes" id="UP000184388">
    <property type="component" value="Unassembled WGS sequence"/>
</dbReference>
<reference evidence="7" key="1">
    <citation type="submission" date="2016-11" db="EMBL/GenBank/DDBJ databases">
        <authorList>
            <person name="Jaros S."/>
            <person name="Januszkiewicz K."/>
            <person name="Wedrychowicz H."/>
        </authorList>
    </citation>
    <scope>NUCLEOTIDE SEQUENCE [LARGE SCALE GENOMIC DNA]</scope>
    <source>
        <strain evidence="7">CGMCC 4.3555</strain>
    </source>
</reference>
<sequence>MELQQVRCFVVVAEEGQLGPATLRLGLVRSAVEQRIRRLEHELRTELFDPGTPQPRLTAAGERFLPEARALLAAEERARSVVAPRPAVVVSRAVAAAPAGTLRLGVSRGLAAHLERVLPALARIAPRFTVEPVLVAAPERPDLVVSGALDAAFVRGPAPGPALGGLRLVPLWQDPLVAAVPAPHPLAASPGALGLAELAGVPLALIDRRRNPPLVDLVVNACHAVGFAPAPGPQFGSLDAALAAIGACTAAAGMWTVVHDAHARRLPVPGVAYLPFRNPGMELTTSLAVRRVGPPAGVDLLLRACAAAGAGGAPAVCRRPVRPAARTGLRLPPNRGW</sequence>
<dbReference type="Gene3D" id="3.40.190.10">
    <property type="entry name" value="Periplasmic binding protein-like II"/>
    <property type="match status" value="2"/>
</dbReference>
<evidence type="ECO:0000259" key="5">
    <source>
        <dbReference type="PROSITE" id="PS50931"/>
    </source>
</evidence>
<dbReference type="Pfam" id="PF03466">
    <property type="entry name" value="LysR_substrate"/>
    <property type="match status" value="1"/>
</dbReference>
<evidence type="ECO:0000256" key="4">
    <source>
        <dbReference type="ARBA" id="ARBA00023163"/>
    </source>
</evidence>
<dbReference type="InterPro" id="IPR000847">
    <property type="entry name" value="LysR_HTH_N"/>
</dbReference>
<dbReference type="InterPro" id="IPR005119">
    <property type="entry name" value="LysR_subst-bd"/>
</dbReference>
<dbReference type="GO" id="GO:0032993">
    <property type="term" value="C:protein-DNA complex"/>
    <property type="evidence" value="ECO:0007669"/>
    <property type="project" value="TreeGrafter"/>
</dbReference>
<dbReference type="PANTHER" id="PTHR30346">
    <property type="entry name" value="TRANSCRIPTIONAL DUAL REGULATOR HCAR-RELATED"/>
    <property type="match status" value="1"/>
</dbReference>
<dbReference type="GO" id="GO:0003700">
    <property type="term" value="F:DNA-binding transcription factor activity"/>
    <property type="evidence" value="ECO:0007669"/>
    <property type="project" value="InterPro"/>
</dbReference>
<keyword evidence="2" id="KW-0805">Transcription regulation</keyword>
<protein>
    <submittedName>
        <fullName evidence="6">DNA-binding transcriptional regulator, LysR family</fullName>
    </submittedName>
</protein>
<organism evidence="6 7">
    <name type="scientific">Streptomyces yunnanensis</name>
    <dbReference type="NCBI Taxonomy" id="156453"/>
    <lineage>
        <taxon>Bacteria</taxon>
        <taxon>Bacillati</taxon>
        <taxon>Actinomycetota</taxon>
        <taxon>Actinomycetes</taxon>
        <taxon>Kitasatosporales</taxon>
        <taxon>Streptomycetaceae</taxon>
        <taxon>Streptomyces</taxon>
    </lineage>
</organism>
<evidence type="ECO:0000256" key="2">
    <source>
        <dbReference type="ARBA" id="ARBA00023015"/>
    </source>
</evidence>
<feature type="domain" description="HTH lysR-type" evidence="5">
    <location>
        <begin position="1"/>
        <end position="58"/>
    </location>
</feature>
<dbReference type="RefSeq" id="WP_073449453.1">
    <property type="nucleotide sequence ID" value="NZ_FRBK01000030.1"/>
</dbReference>
<dbReference type="InterPro" id="IPR036388">
    <property type="entry name" value="WH-like_DNA-bd_sf"/>
</dbReference>
<keyword evidence="4" id="KW-0804">Transcription</keyword>
<dbReference type="SUPFAM" id="SSF53850">
    <property type="entry name" value="Periplasmic binding protein-like II"/>
    <property type="match status" value="1"/>
</dbReference>
<dbReference type="EMBL" id="FRBK01000030">
    <property type="protein sequence ID" value="SHN28903.1"/>
    <property type="molecule type" value="Genomic_DNA"/>
</dbReference>
<evidence type="ECO:0000313" key="6">
    <source>
        <dbReference type="EMBL" id="SHN28903.1"/>
    </source>
</evidence>
<evidence type="ECO:0000256" key="1">
    <source>
        <dbReference type="ARBA" id="ARBA00009437"/>
    </source>
</evidence>
<comment type="similarity">
    <text evidence="1">Belongs to the LysR transcriptional regulatory family.</text>
</comment>
<accession>A0A9X8N8M1</accession>
<dbReference type="PROSITE" id="PS50931">
    <property type="entry name" value="HTH_LYSR"/>
    <property type="match status" value="1"/>
</dbReference>
<name>A0A9X8N8M1_9ACTN</name>
<dbReference type="GO" id="GO:0003677">
    <property type="term" value="F:DNA binding"/>
    <property type="evidence" value="ECO:0007669"/>
    <property type="project" value="UniProtKB-KW"/>
</dbReference>
<dbReference type="PANTHER" id="PTHR30346:SF0">
    <property type="entry name" value="HCA OPERON TRANSCRIPTIONAL ACTIVATOR HCAR"/>
    <property type="match status" value="1"/>
</dbReference>
<keyword evidence="3 6" id="KW-0238">DNA-binding</keyword>